<keyword evidence="3" id="KW-1003">Cell membrane</keyword>
<dbReference type="Proteomes" id="UP000829720">
    <property type="component" value="Unassembled WGS sequence"/>
</dbReference>
<evidence type="ECO:0000256" key="9">
    <source>
        <dbReference type="ARBA" id="ARBA00034807"/>
    </source>
</evidence>
<evidence type="ECO:0000256" key="1">
    <source>
        <dbReference type="ARBA" id="ARBA00004496"/>
    </source>
</evidence>
<dbReference type="SUPFAM" id="SSF53187">
    <property type="entry name" value="Zn-dependent exopeptidases"/>
    <property type="match status" value="1"/>
</dbReference>
<dbReference type="PANTHER" id="PTHR15162">
    <property type="entry name" value="ASPARTOACYLASE"/>
    <property type="match status" value="1"/>
</dbReference>
<comment type="similarity">
    <text evidence="2">Belongs to the AspA/AstE family. Aspartoacylase subfamily.</text>
</comment>
<accession>A0A8T3CQV8</accession>
<evidence type="ECO:0000256" key="12">
    <source>
        <dbReference type="ARBA" id="ARBA00049326"/>
    </source>
</evidence>
<dbReference type="PANTHER" id="PTHR15162:SF5">
    <property type="entry name" value="N-ACYL-AROMATIC-L-AMINO ACID AMIDOHYDROLASE (CARBOXYLATE-FORMING)"/>
    <property type="match status" value="1"/>
</dbReference>
<sequence>MEPASLPAVSRMALCGGTHGNELSGVYLVREWQKKKRELEGEAEPVTVMTLISNPRAVQQCKRYTERDLNRCFTPSLLSTLVSDGVPYEIARAQELNALLGPRGNCDWICLHIYKYIQTKLSSMPVRLLNLNAPPDQNYFLASVGKHALSIEIGPQPHGLVRADILSTMKEGVHLMIEWLRLFNSGTEFEGGIVEVYSFLKNIDFPRDPETHDITAIIHPQLQDQDFCLLKPGDPIFLSFSGESVVYEGGEPLYPVFVNESSYYEKGTAFTLTRMKKVEIPPLRLKRD</sequence>
<proteinExistence type="inferred from homology"/>
<evidence type="ECO:0000256" key="3">
    <source>
        <dbReference type="ARBA" id="ARBA00022475"/>
    </source>
</evidence>
<comment type="cofactor">
    <cofactor evidence="14">
        <name>Zn(2+)</name>
        <dbReference type="ChEBI" id="CHEBI:29105"/>
    </cofactor>
    <text evidence="14">Binds 1 zinc ion per subunit.</text>
</comment>
<dbReference type="GO" id="GO:0046872">
    <property type="term" value="F:metal ion binding"/>
    <property type="evidence" value="ECO:0007669"/>
    <property type="project" value="UniProtKB-KW"/>
</dbReference>
<protein>
    <recommendedName>
        <fullName evidence="9">N-acyl-aromatic-L-amino acid amidohydrolase</fullName>
        <ecNumber evidence="9">3.5.1.114</ecNumber>
    </recommendedName>
</protein>
<dbReference type="GO" id="GO:0004046">
    <property type="term" value="F:aminoacylase activity"/>
    <property type="evidence" value="ECO:0007669"/>
    <property type="project" value="TreeGrafter"/>
</dbReference>
<comment type="catalytic activity">
    <reaction evidence="11">
        <text>an N-acetyl-L-cysteine-S-conjugate + H2O = an S-substituted L-cysteine + acetate</text>
        <dbReference type="Rhea" id="RHEA:36855"/>
        <dbReference type="ChEBI" id="CHEBI:15377"/>
        <dbReference type="ChEBI" id="CHEBI:30089"/>
        <dbReference type="ChEBI" id="CHEBI:58717"/>
        <dbReference type="ChEBI" id="CHEBI:58718"/>
        <dbReference type="EC" id="3.5.1.114"/>
    </reaction>
</comment>
<name>A0A8T3CQV8_9TELE</name>
<dbReference type="InterPro" id="IPR016708">
    <property type="entry name" value="Aspartoacylase"/>
</dbReference>
<dbReference type="GO" id="GO:0005829">
    <property type="term" value="C:cytosol"/>
    <property type="evidence" value="ECO:0007669"/>
    <property type="project" value="TreeGrafter"/>
</dbReference>
<evidence type="ECO:0000256" key="5">
    <source>
        <dbReference type="ARBA" id="ARBA00022723"/>
    </source>
</evidence>
<gene>
    <name evidence="17" type="ORF">AGOR_G00191960</name>
</gene>
<evidence type="ECO:0000256" key="4">
    <source>
        <dbReference type="ARBA" id="ARBA00022490"/>
    </source>
</evidence>
<keyword evidence="5 14" id="KW-0479">Metal-binding</keyword>
<feature type="binding site" evidence="14">
    <location>
        <position position="22"/>
    </location>
    <ligand>
        <name>Zn(2+)</name>
        <dbReference type="ChEBI" id="CHEBI:29105"/>
    </ligand>
</feature>
<evidence type="ECO:0000259" key="16">
    <source>
        <dbReference type="Pfam" id="PF24827"/>
    </source>
</evidence>
<keyword evidence="18" id="KW-1185">Reference proteome</keyword>
<evidence type="ECO:0000256" key="13">
    <source>
        <dbReference type="PIRSR" id="PIRSR018001-1"/>
    </source>
</evidence>
<feature type="domain" description="Succinylglutamate desuccinylase/Aspartoacylase catalytic" evidence="16">
    <location>
        <begin position="10"/>
        <end position="109"/>
    </location>
</feature>
<evidence type="ECO:0000256" key="11">
    <source>
        <dbReference type="ARBA" id="ARBA00048435"/>
    </source>
</evidence>
<dbReference type="EC" id="3.5.1.114" evidence="9"/>
<comment type="caution">
    <text evidence="17">The sequence shown here is derived from an EMBL/GenBank/DDBJ whole genome shotgun (WGS) entry which is preliminary data.</text>
</comment>
<dbReference type="OrthoDB" id="8300214at2759"/>
<keyword evidence="6" id="KW-0378">Hydrolase</keyword>
<evidence type="ECO:0000256" key="14">
    <source>
        <dbReference type="PIRSR" id="PIRSR018001-3"/>
    </source>
</evidence>
<keyword evidence="4" id="KW-0963">Cytoplasm</keyword>
<organism evidence="17 18">
    <name type="scientific">Albula goreensis</name>
    <dbReference type="NCBI Taxonomy" id="1534307"/>
    <lineage>
        <taxon>Eukaryota</taxon>
        <taxon>Metazoa</taxon>
        <taxon>Chordata</taxon>
        <taxon>Craniata</taxon>
        <taxon>Vertebrata</taxon>
        <taxon>Euteleostomi</taxon>
        <taxon>Actinopterygii</taxon>
        <taxon>Neopterygii</taxon>
        <taxon>Teleostei</taxon>
        <taxon>Albuliformes</taxon>
        <taxon>Albulidae</taxon>
        <taxon>Albula</taxon>
    </lineage>
</organism>
<dbReference type="GO" id="GO:0016324">
    <property type="term" value="C:apical plasma membrane"/>
    <property type="evidence" value="ECO:0007669"/>
    <property type="project" value="UniProtKB-SubCell"/>
</dbReference>
<dbReference type="Pfam" id="PF04952">
    <property type="entry name" value="AstE_AspA_hybrid"/>
    <property type="match status" value="1"/>
</dbReference>
<dbReference type="InterPro" id="IPR007036">
    <property type="entry name" value="Aste_AspA_hybrid_dom"/>
</dbReference>
<dbReference type="InterPro" id="IPR055438">
    <property type="entry name" value="AstE_AspA_cat"/>
</dbReference>
<comment type="catalytic activity">
    <reaction evidence="12">
        <text>an N-acyl-aromatic L-alpha-amino acid + H2O = an aromatic L-alpha-amino acid + a carboxylate</text>
        <dbReference type="Rhea" id="RHEA:54184"/>
        <dbReference type="ChEBI" id="CHEBI:15377"/>
        <dbReference type="ChEBI" id="CHEBI:29067"/>
        <dbReference type="ChEBI" id="CHEBI:84824"/>
        <dbReference type="ChEBI" id="CHEBI:138093"/>
        <dbReference type="EC" id="3.5.1.114"/>
    </reaction>
</comment>
<evidence type="ECO:0000256" key="6">
    <source>
        <dbReference type="ARBA" id="ARBA00022801"/>
    </source>
</evidence>
<evidence type="ECO:0000259" key="15">
    <source>
        <dbReference type="Pfam" id="PF04952"/>
    </source>
</evidence>
<comment type="subcellular location">
    <subcellularLocation>
        <location evidence="10">Apical cell membrane</location>
        <topology evidence="10">Peripheral membrane protein</topology>
    </subcellularLocation>
    <subcellularLocation>
        <location evidence="1">Cytoplasm</location>
    </subcellularLocation>
</comment>
<feature type="domain" description="AstE/AspA barrel-sandwich hybrid" evidence="15">
    <location>
        <begin position="194"/>
        <end position="274"/>
    </location>
</feature>
<evidence type="ECO:0000313" key="17">
    <source>
        <dbReference type="EMBL" id="KAI1887599.1"/>
    </source>
</evidence>
<evidence type="ECO:0000256" key="7">
    <source>
        <dbReference type="ARBA" id="ARBA00022833"/>
    </source>
</evidence>
<dbReference type="EMBL" id="JAERUA010000018">
    <property type="protein sequence ID" value="KAI1887599.1"/>
    <property type="molecule type" value="Genomic_DNA"/>
</dbReference>
<evidence type="ECO:0000256" key="2">
    <source>
        <dbReference type="ARBA" id="ARBA00006173"/>
    </source>
</evidence>
<dbReference type="PIRSF" id="PIRSF018001">
    <property type="entry name" value="Aspartoacylase"/>
    <property type="match status" value="1"/>
</dbReference>
<reference evidence="17" key="1">
    <citation type="submission" date="2021-01" db="EMBL/GenBank/DDBJ databases">
        <authorList>
            <person name="Zahm M."/>
            <person name="Roques C."/>
            <person name="Cabau C."/>
            <person name="Klopp C."/>
            <person name="Donnadieu C."/>
            <person name="Jouanno E."/>
            <person name="Lampietro C."/>
            <person name="Louis A."/>
            <person name="Herpin A."/>
            <person name="Echchiki A."/>
            <person name="Berthelot C."/>
            <person name="Parey E."/>
            <person name="Roest-Crollius H."/>
            <person name="Braasch I."/>
            <person name="Postlethwait J."/>
            <person name="Bobe J."/>
            <person name="Montfort J."/>
            <person name="Bouchez O."/>
            <person name="Begum T."/>
            <person name="Mejri S."/>
            <person name="Adams A."/>
            <person name="Chen W.-J."/>
            <person name="Guiguen Y."/>
        </authorList>
    </citation>
    <scope>NUCLEOTIDE SEQUENCE</scope>
    <source>
        <tissue evidence="17">Blood</tissue>
    </source>
</reference>
<evidence type="ECO:0000256" key="10">
    <source>
        <dbReference type="ARBA" id="ARBA00037831"/>
    </source>
</evidence>
<dbReference type="AlphaFoldDB" id="A0A8T3CQV8"/>
<keyword evidence="8" id="KW-0472">Membrane</keyword>
<evidence type="ECO:0000313" key="18">
    <source>
        <dbReference type="Proteomes" id="UP000829720"/>
    </source>
</evidence>
<dbReference type="Pfam" id="PF24827">
    <property type="entry name" value="AstE_AspA_cat"/>
    <property type="match status" value="1"/>
</dbReference>
<dbReference type="Gene3D" id="3.40.630.10">
    <property type="entry name" value="Zn peptidases"/>
    <property type="match status" value="3"/>
</dbReference>
<evidence type="ECO:0000256" key="8">
    <source>
        <dbReference type="ARBA" id="ARBA00023136"/>
    </source>
</evidence>
<dbReference type="InterPro" id="IPR050178">
    <property type="entry name" value="AspA/AstE_fam"/>
</dbReference>
<feature type="active site" description="Proton donor/acceptor" evidence="13">
    <location>
        <position position="152"/>
    </location>
</feature>
<feature type="binding site" evidence="14">
    <location>
        <position position="19"/>
    </location>
    <ligand>
        <name>Zn(2+)</name>
        <dbReference type="ChEBI" id="CHEBI:29105"/>
    </ligand>
</feature>
<keyword evidence="7 14" id="KW-0862">Zinc</keyword>
<dbReference type="GO" id="GO:0016788">
    <property type="term" value="F:hydrolase activity, acting on ester bonds"/>
    <property type="evidence" value="ECO:0007669"/>
    <property type="project" value="InterPro"/>
</dbReference>